<dbReference type="GO" id="GO:0005829">
    <property type="term" value="C:cytosol"/>
    <property type="evidence" value="ECO:0007669"/>
    <property type="project" value="TreeGrafter"/>
</dbReference>
<comment type="similarity">
    <text evidence="1 10 11">Belongs to the HAM1 NTPase family.</text>
</comment>
<comment type="function">
    <text evidence="10">Pyrophosphatase that catalyzes the hydrolysis of nucleoside triphosphates to their monophosphate derivatives, with a high preference for the non-canonical purine nucleotides XTP (xanthosine triphosphate), dITP (deoxyinosine triphosphate) and ITP. Seems to function as a house-cleaning enzyme that removes non-canonical purine nucleotides from the nucleotide pool, thus preventing their incorporation into DNA/RNA and avoiding chromosomal lesions.</text>
</comment>
<dbReference type="GO" id="GO:0000166">
    <property type="term" value="F:nucleotide binding"/>
    <property type="evidence" value="ECO:0007669"/>
    <property type="project" value="UniProtKB-KW"/>
</dbReference>
<reference evidence="12" key="1">
    <citation type="journal article" date="2014" name="Int. J. Syst. Evol. Microbiol.">
        <title>Complete genome sequence of Corynebacterium casei LMG S-19264T (=DSM 44701T), isolated from a smear-ripened cheese.</title>
        <authorList>
            <consortium name="US DOE Joint Genome Institute (JGI-PGF)"/>
            <person name="Walter F."/>
            <person name="Albersmeier A."/>
            <person name="Kalinowski J."/>
            <person name="Ruckert C."/>
        </authorList>
    </citation>
    <scope>NUCLEOTIDE SEQUENCE</scope>
    <source>
        <strain evidence="12">CGMCC 1.15725</strain>
    </source>
</reference>
<comment type="caution">
    <text evidence="12">The sequence shown here is derived from an EMBL/GenBank/DDBJ whole genome shotgun (WGS) entry which is preliminary data.</text>
</comment>
<dbReference type="CDD" id="cd00515">
    <property type="entry name" value="HAM1"/>
    <property type="match status" value="1"/>
</dbReference>
<dbReference type="AlphaFoldDB" id="A0A8J3E560"/>
<dbReference type="InterPro" id="IPR029001">
    <property type="entry name" value="ITPase-like_fam"/>
</dbReference>
<keyword evidence="3 10" id="KW-0479">Metal-binding</keyword>
<dbReference type="Pfam" id="PF01725">
    <property type="entry name" value="Ham1p_like"/>
    <property type="match status" value="1"/>
</dbReference>
<evidence type="ECO:0000256" key="1">
    <source>
        <dbReference type="ARBA" id="ARBA00008023"/>
    </source>
</evidence>
<protein>
    <recommendedName>
        <fullName evidence="10">dITP/XTP pyrophosphatase</fullName>
        <ecNumber evidence="10">3.6.1.66</ecNumber>
    </recommendedName>
    <alternativeName>
        <fullName evidence="10">Non-canonical purine NTP pyrophosphatase</fullName>
    </alternativeName>
    <alternativeName>
        <fullName evidence="10">Non-standard purine NTP pyrophosphatase</fullName>
    </alternativeName>
    <alternativeName>
        <fullName evidence="10">Nucleoside-triphosphate diphosphatase</fullName>
    </alternativeName>
    <alternativeName>
        <fullName evidence="10">Nucleoside-triphosphate pyrophosphatase</fullName>
        <shortName evidence="10">NTPase</shortName>
    </alternativeName>
</protein>
<keyword evidence="7 10" id="KW-0546">Nucleotide metabolism</keyword>
<feature type="binding site" evidence="10">
    <location>
        <position position="80"/>
    </location>
    <ligand>
        <name>Mg(2+)</name>
        <dbReference type="ChEBI" id="CHEBI:18420"/>
    </ligand>
</feature>
<evidence type="ECO:0000256" key="5">
    <source>
        <dbReference type="ARBA" id="ARBA00022801"/>
    </source>
</evidence>
<dbReference type="InterPro" id="IPR002637">
    <property type="entry name" value="RdgB/HAM1"/>
</dbReference>
<comment type="catalytic activity">
    <reaction evidence="10">
        <text>ITP + H2O = IMP + diphosphate + H(+)</text>
        <dbReference type="Rhea" id="RHEA:29399"/>
        <dbReference type="ChEBI" id="CHEBI:15377"/>
        <dbReference type="ChEBI" id="CHEBI:15378"/>
        <dbReference type="ChEBI" id="CHEBI:33019"/>
        <dbReference type="ChEBI" id="CHEBI:58053"/>
        <dbReference type="ChEBI" id="CHEBI:61402"/>
        <dbReference type="EC" id="3.6.1.66"/>
    </reaction>
</comment>
<dbReference type="PANTHER" id="PTHR11067">
    <property type="entry name" value="INOSINE TRIPHOSPHATE PYROPHOSPHATASE/HAM1 PROTEIN"/>
    <property type="match status" value="1"/>
</dbReference>
<gene>
    <name evidence="12" type="ORF">GCM10011611_44060</name>
</gene>
<evidence type="ECO:0000256" key="9">
    <source>
        <dbReference type="ARBA" id="ARBA00052017"/>
    </source>
</evidence>
<name>A0A8J3E560_9PROT</name>
<feature type="binding site" evidence="10">
    <location>
        <position position="81"/>
    </location>
    <ligand>
        <name>substrate</name>
    </ligand>
</feature>
<dbReference type="FunFam" id="3.90.950.10:FF:000001">
    <property type="entry name" value="dITP/XTP pyrophosphatase"/>
    <property type="match status" value="1"/>
</dbReference>
<accession>A0A8J3E560</accession>
<dbReference type="NCBIfam" id="TIGR00042">
    <property type="entry name" value="RdgB/HAM1 family non-canonical purine NTP pyrophosphatase"/>
    <property type="match status" value="1"/>
</dbReference>
<comment type="catalytic activity">
    <reaction evidence="9 10">
        <text>XTP + H2O = XMP + diphosphate + H(+)</text>
        <dbReference type="Rhea" id="RHEA:28610"/>
        <dbReference type="ChEBI" id="CHEBI:15377"/>
        <dbReference type="ChEBI" id="CHEBI:15378"/>
        <dbReference type="ChEBI" id="CHEBI:33019"/>
        <dbReference type="ChEBI" id="CHEBI:57464"/>
        <dbReference type="ChEBI" id="CHEBI:61314"/>
        <dbReference type="EC" id="3.6.1.66"/>
    </reaction>
</comment>
<dbReference type="SUPFAM" id="SSF52972">
    <property type="entry name" value="ITPase-like"/>
    <property type="match status" value="1"/>
</dbReference>
<feature type="binding site" evidence="10">
    <location>
        <position position="186"/>
    </location>
    <ligand>
        <name>substrate</name>
    </ligand>
</feature>
<keyword evidence="5 10" id="KW-0378">Hydrolase</keyword>
<dbReference type="GO" id="GO:0036222">
    <property type="term" value="F:XTP diphosphatase activity"/>
    <property type="evidence" value="ECO:0007669"/>
    <property type="project" value="UniProtKB-UniRule"/>
</dbReference>
<dbReference type="HAMAP" id="MF_01405">
    <property type="entry name" value="Non_canon_purine_NTPase"/>
    <property type="match status" value="1"/>
</dbReference>
<comment type="subunit">
    <text evidence="2 10">Homodimer.</text>
</comment>
<dbReference type="GO" id="GO:0035870">
    <property type="term" value="F:dITP diphosphatase activity"/>
    <property type="evidence" value="ECO:0007669"/>
    <property type="project" value="UniProtKB-UniRule"/>
</dbReference>
<comment type="catalytic activity">
    <reaction evidence="8 10">
        <text>dITP + H2O = dIMP + diphosphate + H(+)</text>
        <dbReference type="Rhea" id="RHEA:28342"/>
        <dbReference type="ChEBI" id="CHEBI:15377"/>
        <dbReference type="ChEBI" id="CHEBI:15378"/>
        <dbReference type="ChEBI" id="CHEBI:33019"/>
        <dbReference type="ChEBI" id="CHEBI:61194"/>
        <dbReference type="ChEBI" id="CHEBI:61382"/>
        <dbReference type="EC" id="3.6.1.66"/>
    </reaction>
</comment>
<keyword evidence="4 10" id="KW-0547">Nucleotide-binding</keyword>
<dbReference type="PANTHER" id="PTHR11067:SF9">
    <property type="entry name" value="INOSINE TRIPHOSPHATE PYROPHOSPHATASE"/>
    <property type="match status" value="1"/>
</dbReference>
<evidence type="ECO:0000256" key="7">
    <source>
        <dbReference type="ARBA" id="ARBA00023080"/>
    </source>
</evidence>
<feature type="binding site" evidence="10">
    <location>
        <position position="51"/>
    </location>
    <ligand>
        <name>Mg(2+)</name>
        <dbReference type="ChEBI" id="CHEBI:18420"/>
    </ligand>
</feature>
<feature type="active site" description="Proton acceptor" evidence="10">
    <location>
        <position position="80"/>
    </location>
</feature>
<dbReference type="Proteomes" id="UP000646365">
    <property type="component" value="Unassembled WGS sequence"/>
</dbReference>
<feature type="binding site" evidence="10">
    <location>
        <begin position="19"/>
        <end position="24"/>
    </location>
    <ligand>
        <name>substrate</name>
    </ligand>
</feature>
<evidence type="ECO:0000313" key="13">
    <source>
        <dbReference type="Proteomes" id="UP000646365"/>
    </source>
</evidence>
<dbReference type="InterPro" id="IPR020922">
    <property type="entry name" value="dITP/XTP_pyrophosphatase"/>
</dbReference>
<dbReference type="EC" id="3.6.1.66" evidence="10"/>
<keyword evidence="6 10" id="KW-0460">Magnesium</keyword>
<dbReference type="GO" id="GO:0036220">
    <property type="term" value="F:ITP diphosphatase activity"/>
    <property type="evidence" value="ECO:0007669"/>
    <property type="project" value="UniProtKB-UniRule"/>
</dbReference>
<sequence>MCAAVPRRRFTGTGLIVATHNPGKLREIVELLAPYGVHVSSAAEHGLPEPEETGTTFLANAELKALAAALAAGVPALSDDSGLAVDALGGAPGIYSARWAGPDKDFAAAMARVEHELTDKGAASRRAHFVCALTLAWPDGHYESFEGRVSGTLTFPPRGDRGFGYDPIFVPDGMSQTFGEMHEATKHRISHRARAFGQLVEACFAS</sequence>
<organism evidence="12 13">
    <name type="scientific">Aliidongia dinghuensis</name>
    <dbReference type="NCBI Taxonomy" id="1867774"/>
    <lineage>
        <taxon>Bacteria</taxon>
        <taxon>Pseudomonadati</taxon>
        <taxon>Pseudomonadota</taxon>
        <taxon>Alphaproteobacteria</taxon>
        <taxon>Rhodospirillales</taxon>
        <taxon>Dongiaceae</taxon>
        <taxon>Aliidongia</taxon>
    </lineage>
</organism>
<feature type="binding site" evidence="10">
    <location>
        <begin position="191"/>
        <end position="192"/>
    </location>
    <ligand>
        <name>substrate</name>
    </ligand>
</feature>
<dbReference type="RefSeq" id="WP_189049811.1">
    <property type="nucleotide sequence ID" value="NZ_BMJQ01000012.1"/>
</dbReference>
<evidence type="ECO:0000256" key="3">
    <source>
        <dbReference type="ARBA" id="ARBA00022723"/>
    </source>
</evidence>
<dbReference type="GO" id="GO:0009117">
    <property type="term" value="P:nucleotide metabolic process"/>
    <property type="evidence" value="ECO:0007669"/>
    <property type="project" value="UniProtKB-KW"/>
</dbReference>
<evidence type="ECO:0000256" key="11">
    <source>
        <dbReference type="RuleBase" id="RU003781"/>
    </source>
</evidence>
<keyword evidence="13" id="KW-1185">Reference proteome</keyword>
<comment type="cofactor">
    <cofactor evidence="10">
        <name>Mg(2+)</name>
        <dbReference type="ChEBI" id="CHEBI:18420"/>
    </cofactor>
    <text evidence="10">Binds 1 Mg(2+) ion per subunit.</text>
</comment>
<dbReference type="GO" id="GO:0046872">
    <property type="term" value="F:metal ion binding"/>
    <property type="evidence" value="ECO:0007669"/>
    <property type="project" value="UniProtKB-KW"/>
</dbReference>
<dbReference type="EMBL" id="BMJQ01000012">
    <property type="protein sequence ID" value="GGF33032.1"/>
    <property type="molecule type" value="Genomic_DNA"/>
</dbReference>
<feature type="binding site" evidence="10">
    <location>
        <begin position="163"/>
        <end position="166"/>
    </location>
    <ligand>
        <name>substrate</name>
    </ligand>
</feature>
<evidence type="ECO:0000256" key="8">
    <source>
        <dbReference type="ARBA" id="ARBA00051875"/>
    </source>
</evidence>
<dbReference type="GO" id="GO:0009146">
    <property type="term" value="P:purine nucleoside triphosphate catabolic process"/>
    <property type="evidence" value="ECO:0007669"/>
    <property type="project" value="UniProtKB-UniRule"/>
</dbReference>
<evidence type="ECO:0000256" key="4">
    <source>
        <dbReference type="ARBA" id="ARBA00022741"/>
    </source>
</evidence>
<evidence type="ECO:0000256" key="10">
    <source>
        <dbReference type="HAMAP-Rule" id="MF_01405"/>
    </source>
</evidence>
<dbReference type="GO" id="GO:0017111">
    <property type="term" value="F:ribonucleoside triphosphate phosphatase activity"/>
    <property type="evidence" value="ECO:0007669"/>
    <property type="project" value="InterPro"/>
</dbReference>
<dbReference type="Gene3D" id="3.90.950.10">
    <property type="match status" value="1"/>
</dbReference>
<proteinExistence type="inferred from homology"/>
<evidence type="ECO:0000313" key="12">
    <source>
        <dbReference type="EMBL" id="GGF33032.1"/>
    </source>
</evidence>
<evidence type="ECO:0000256" key="6">
    <source>
        <dbReference type="ARBA" id="ARBA00022842"/>
    </source>
</evidence>
<evidence type="ECO:0000256" key="2">
    <source>
        <dbReference type="ARBA" id="ARBA00011738"/>
    </source>
</evidence>
<reference evidence="12" key="2">
    <citation type="submission" date="2020-09" db="EMBL/GenBank/DDBJ databases">
        <authorList>
            <person name="Sun Q."/>
            <person name="Zhou Y."/>
        </authorList>
    </citation>
    <scope>NUCLEOTIDE SEQUENCE</scope>
    <source>
        <strain evidence="12">CGMCC 1.15725</strain>
    </source>
</reference>